<keyword evidence="3" id="KW-0813">Transport</keyword>
<feature type="compositionally biased region" description="Polar residues" evidence="7">
    <location>
        <begin position="227"/>
        <end position="247"/>
    </location>
</feature>
<comment type="subcellular location">
    <subcellularLocation>
        <location evidence="1">Membrane</location>
        <topology evidence="1">Multi-pass membrane protein</topology>
    </subcellularLocation>
</comment>
<feature type="compositionally biased region" description="Basic and acidic residues" evidence="7">
    <location>
        <begin position="212"/>
        <end position="226"/>
    </location>
</feature>
<dbReference type="PANTHER" id="PTHR31752:SF18">
    <property type="entry name" value="AUXIN EFFLUX CARRIER COMPONENT 1"/>
    <property type="match status" value="1"/>
</dbReference>
<dbReference type="STRING" id="5722.A2E377"/>
<feature type="transmembrane region" description="Helical" evidence="8">
    <location>
        <begin position="6"/>
        <end position="29"/>
    </location>
</feature>
<evidence type="ECO:0000256" key="6">
    <source>
        <dbReference type="ARBA" id="ARBA00023136"/>
    </source>
</evidence>
<dbReference type="InParanoid" id="A2E377"/>
<gene>
    <name evidence="9" type="ORF">TVAG_430510</name>
</gene>
<evidence type="ECO:0000256" key="3">
    <source>
        <dbReference type="ARBA" id="ARBA00022448"/>
    </source>
</evidence>
<protein>
    <submittedName>
        <fullName evidence="9">Auxin Efflux Carrier family protein</fullName>
    </submittedName>
</protein>
<evidence type="ECO:0000256" key="8">
    <source>
        <dbReference type="SAM" id="Phobius"/>
    </source>
</evidence>
<organism evidence="9 10">
    <name type="scientific">Trichomonas vaginalis (strain ATCC PRA-98 / G3)</name>
    <dbReference type="NCBI Taxonomy" id="412133"/>
    <lineage>
        <taxon>Eukaryota</taxon>
        <taxon>Metamonada</taxon>
        <taxon>Parabasalia</taxon>
        <taxon>Trichomonadida</taxon>
        <taxon>Trichomonadidae</taxon>
        <taxon>Trichomonas</taxon>
    </lineage>
</organism>
<feature type="transmembrane region" description="Helical" evidence="8">
    <location>
        <begin position="354"/>
        <end position="373"/>
    </location>
</feature>
<evidence type="ECO:0000313" key="9">
    <source>
        <dbReference type="EMBL" id="EAY12887.1"/>
    </source>
</evidence>
<keyword evidence="4 8" id="KW-0812">Transmembrane</keyword>
<feature type="transmembrane region" description="Helical" evidence="8">
    <location>
        <begin position="287"/>
        <end position="310"/>
    </location>
</feature>
<reference evidence="9" key="1">
    <citation type="submission" date="2006-10" db="EMBL/GenBank/DDBJ databases">
        <authorList>
            <person name="Amadeo P."/>
            <person name="Zhao Q."/>
            <person name="Wortman J."/>
            <person name="Fraser-Liggett C."/>
            <person name="Carlton J."/>
        </authorList>
    </citation>
    <scope>NUCLEOTIDE SEQUENCE</scope>
    <source>
        <strain evidence="9">G3</strain>
    </source>
</reference>
<dbReference type="InterPro" id="IPR051107">
    <property type="entry name" value="Auxin_Efflux_Carrier"/>
</dbReference>
<dbReference type="VEuPathDB" id="TrichDB:TVAG_430510"/>
<feature type="transmembrane region" description="Helical" evidence="8">
    <location>
        <begin position="415"/>
        <end position="437"/>
    </location>
</feature>
<evidence type="ECO:0000256" key="5">
    <source>
        <dbReference type="ARBA" id="ARBA00022989"/>
    </source>
</evidence>
<comment type="similarity">
    <text evidence="2">Belongs to the auxin efflux carrier (TC 2.A.69.1) family.</text>
</comment>
<evidence type="ECO:0000256" key="2">
    <source>
        <dbReference type="ARBA" id="ARBA00009177"/>
    </source>
</evidence>
<dbReference type="SMR" id="A2E377"/>
<sequence length="441" mass="49856">MLDWLQAFQIYAAVWIIIFIGLLCGGLKIFTPKDVYSIRRLVYLVPMAAMLFREIGNSKLKKDTWMSFLQAVLVQGVLHIISLVYAFIYHPDESVSMKFLKNAMSLCQTDFLYYAVPISQILFTPSIAAHAALACFLQYLCIVPLHEILALTFIPDCEKKMNTKHEPQDPVPPLEPKEVPNADQEEEEEMADVSSTGEVEVIDENGNPHIVKVQEDELEEDHHEDQSQSYSKPNEANNSDNQNKESNTPTDTPKEEEPQETKQEPPPPDVPTDKPAQKPAKYWSKNWLIFWAFVNQFTICGILGIIWSAIGISMPKFLEGLVTDLEKAIFAAGLFCNGVVIWNHSFKNAPVLDVIVAVLCHFFVEPALSWGFSALIGQDKDVTKFLILSNAAPVAMYAYHLSLTFELGESMISYSLYWTSVLTLPVYLIWTAIINYAPYFK</sequence>
<evidence type="ECO:0000256" key="7">
    <source>
        <dbReference type="SAM" id="MobiDB-lite"/>
    </source>
</evidence>
<evidence type="ECO:0000256" key="4">
    <source>
        <dbReference type="ARBA" id="ARBA00022692"/>
    </source>
</evidence>
<dbReference type="AlphaFoldDB" id="A2E377"/>
<dbReference type="GO" id="GO:0055085">
    <property type="term" value="P:transmembrane transport"/>
    <property type="evidence" value="ECO:0007669"/>
    <property type="project" value="InterPro"/>
</dbReference>
<dbReference type="GO" id="GO:0016020">
    <property type="term" value="C:membrane"/>
    <property type="evidence" value="ECO:0007669"/>
    <property type="project" value="UniProtKB-SubCell"/>
</dbReference>
<dbReference type="Pfam" id="PF03547">
    <property type="entry name" value="Mem_trans"/>
    <property type="match status" value="1"/>
</dbReference>
<reference evidence="9" key="2">
    <citation type="journal article" date="2007" name="Science">
        <title>Draft genome sequence of the sexually transmitted pathogen Trichomonas vaginalis.</title>
        <authorList>
            <person name="Carlton J.M."/>
            <person name="Hirt R.P."/>
            <person name="Silva J.C."/>
            <person name="Delcher A.L."/>
            <person name="Schatz M."/>
            <person name="Zhao Q."/>
            <person name="Wortman J.R."/>
            <person name="Bidwell S.L."/>
            <person name="Alsmark U.C.M."/>
            <person name="Besteiro S."/>
            <person name="Sicheritz-Ponten T."/>
            <person name="Noel C.J."/>
            <person name="Dacks J.B."/>
            <person name="Foster P.G."/>
            <person name="Simillion C."/>
            <person name="Van de Peer Y."/>
            <person name="Miranda-Saavedra D."/>
            <person name="Barton G.J."/>
            <person name="Westrop G.D."/>
            <person name="Mueller S."/>
            <person name="Dessi D."/>
            <person name="Fiori P.L."/>
            <person name="Ren Q."/>
            <person name="Paulsen I."/>
            <person name="Zhang H."/>
            <person name="Bastida-Corcuera F.D."/>
            <person name="Simoes-Barbosa A."/>
            <person name="Brown M.T."/>
            <person name="Hayes R.D."/>
            <person name="Mukherjee M."/>
            <person name="Okumura C.Y."/>
            <person name="Schneider R."/>
            <person name="Smith A.J."/>
            <person name="Vanacova S."/>
            <person name="Villalvazo M."/>
            <person name="Haas B.J."/>
            <person name="Pertea M."/>
            <person name="Feldblyum T.V."/>
            <person name="Utterback T.R."/>
            <person name="Shu C.L."/>
            <person name="Osoegawa K."/>
            <person name="de Jong P.J."/>
            <person name="Hrdy I."/>
            <person name="Horvathova L."/>
            <person name="Zubacova Z."/>
            <person name="Dolezal P."/>
            <person name="Malik S.B."/>
            <person name="Logsdon J.M. Jr."/>
            <person name="Henze K."/>
            <person name="Gupta A."/>
            <person name="Wang C.C."/>
            <person name="Dunne R.L."/>
            <person name="Upcroft J.A."/>
            <person name="Upcroft P."/>
            <person name="White O."/>
            <person name="Salzberg S.L."/>
            <person name="Tang P."/>
            <person name="Chiu C.-H."/>
            <person name="Lee Y.-S."/>
            <person name="Embley T.M."/>
            <person name="Coombs G.H."/>
            <person name="Mottram J.C."/>
            <person name="Tachezy J."/>
            <person name="Fraser-Liggett C.M."/>
            <person name="Johnson P.J."/>
        </authorList>
    </citation>
    <scope>NUCLEOTIDE SEQUENCE [LARGE SCALE GENOMIC DNA]</scope>
    <source>
        <strain evidence="9">G3</strain>
    </source>
</reference>
<dbReference type="RefSeq" id="XP_001325110.1">
    <property type="nucleotide sequence ID" value="XM_001325075.1"/>
</dbReference>
<dbReference type="EMBL" id="DS113294">
    <property type="protein sequence ID" value="EAY12887.1"/>
    <property type="molecule type" value="Genomic_DNA"/>
</dbReference>
<keyword evidence="6 8" id="KW-0472">Membrane</keyword>
<dbReference type="KEGG" id="tva:4770856"/>
<feature type="transmembrane region" description="Helical" evidence="8">
    <location>
        <begin position="385"/>
        <end position="403"/>
    </location>
</feature>
<accession>A2E377</accession>
<dbReference type="Proteomes" id="UP000001542">
    <property type="component" value="Unassembled WGS sequence"/>
</dbReference>
<dbReference type="PANTHER" id="PTHR31752">
    <property type="entry name" value="AUXIN EFFLUX CARRIER COMPONENT 1B-RELATED"/>
    <property type="match status" value="1"/>
</dbReference>
<feature type="transmembrane region" description="Helical" evidence="8">
    <location>
        <begin position="68"/>
        <end position="90"/>
    </location>
</feature>
<feature type="compositionally biased region" description="Basic and acidic residues" evidence="7">
    <location>
        <begin position="252"/>
        <end position="263"/>
    </location>
</feature>
<evidence type="ECO:0000313" key="10">
    <source>
        <dbReference type="Proteomes" id="UP000001542"/>
    </source>
</evidence>
<keyword evidence="5 8" id="KW-1133">Transmembrane helix</keyword>
<keyword evidence="10" id="KW-1185">Reference proteome</keyword>
<dbReference type="VEuPathDB" id="TrichDB:TVAGG3_1018030"/>
<proteinExistence type="inferred from homology"/>
<dbReference type="InterPro" id="IPR004776">
    <property type="entry name" value="Mem_transp_PIN-like"/>
</dbReference>
<evidence type="ECO:0000256" key="1">
    <source>
        <dbReference type="ARBA" id="ARBA00004141"/>
    </source>
</evidence>
<feature type="region of interest" description="Disordered" evidence="7">
    <location>
        <begin position="163"/>
        <end position="278"/>
    </location>
</feature>
<name>A2E377_TRIV3</name>